<dbReference type="Proteomes" id="UP000473574">
    <property type="component" value="Unassembled WGS sequence"/>
</dbReference>
<keyword evidence="1" id="KW-0812">Transmembrane</keyword>
<name>A0A6M0SDD4_9CYAN</name>
<dbReference type="RefSeq" id="WP_163668394.1">
    <property type="nucleotide sequence ID" value="NZ_QZCE01000002.1"/>
</dbReference>
<feature type="transmembrane region" description="Helical" evidence="1">
    <location>
        <begin position="48"/>
        <end position="65"/>
    </location>
</feature>
<dbReference type="AlphaFoldDB" id="A0A6M0SDD4"/>
<evidence type="ECO:0000313" key="3">
    <source>
        <dbReference type="Proteomes" id="UP000473574"/>
    </source>
</evidence>
<evidence type="ECO:0000313" key="2">
    <source>
        <dbReference type="EMBL" id="NEZ66336.1"/>
    </source>
</evidence>
<proteinExistence type="predicted"/>
<gene>
    <name evidence="2" type="ORF">D0962_26855</name>
</gene>
<dbReference type="EMBL" id="QZCE01000002">
    <property type="protein sequence ID" value="NEZ66336.1"/>
    <property type="molecule type" value="Genomic_DNA"/>
</dbReference>
<accession>A0A6M0SDD4</accession>
<keyword evidence="1" id="KW-0472">Membrane</keyword>
<protein>
    <submittedName>
        <fullName evidence="2">Uncharacterized protein</fullName>
    </submittedName>
</protein>
<organism evidence="2 3">
    <name type="scientific">Adonisia turfae CCMR0082</name>
    <dbReference type="NCBI Taxonomy" id="2304604"/>
    <lineage>
        <taxon>Bacteria</taxon>
        <taxon>Bacillati</taxon>
        <taxon>Cyanobacteriota</taxon>
        <taxon>Adonisia</taxon>
        <taxon>Adonisia turfae</taxon>
    </lineage>
</organism>
<keyword evidence="1" id="KW-1133">Transmembrane helix</keyword>
<reference evidence="2 3" key="1">
    <citation type="journal article" date="2020" name="Microb. Ecol.">
        <title>Ecogenomics of the Marine Benthic Filamentous Cyanobacterium Adonisia.</title>
        <authorList>
            <person name="Walter J.M."/>
            <person name="Coutinho F.H."/>
            <person name="Leomil L."/>
            <person name="Hargreaves P.I."/>
            <person name="Campeao M.E."/>
            <person name="Vieira V.V."/>
            <person name="Silva B.S."/>
            <person name="Fistarol G.O."/>
            <person name="Salomon P.S."/>
            <person name="Sawabe T."/>
            <person name="Mino S."/>
            <person name="Hosokawa M."/>
            <person name="Miyashita H."/>
            <person name="Maruyama F."/>
            <person name="van Verk M.C."/>
            <person name="Dutilh B.E."/>
            <person name="Thompson C.C."/>
            <person name="Thompson F.L."/>
        </authorList>
    </citation>
    <scope>NUCLEOTIDE SEQUENCE [LARGE SCALE GENOMIC DNA]</scope>
    <source>
        <strain evidence="2 3">CCMR0082</strain>
    </source>
</reference>
<comment type="caution">
    <text evidence="2">The sequence shown here is derived from an EMBL/GenBank/DDBJ whole genome shotgun (WGS) entry which is preliminary data.</text>
</comment>
<sequence length="106" mass="12140">MSPPSFRSVNQNLGARPRLGPVPAELILPWGSIGVVTLLICQLLALSWVWTLVFILSGMAVWWILTGNTPWRFLAKFQVVPRWAKGYVLFVPFSLHSPQRSRKRRR</sequence>
<evidence type="ECO:0000256" key="1">
    <source>
        <dbReference type="SAM" id="Phobius"/>
    </source>
</evidence>